<keyword evidence="10" id="KW-0539">Nucleus</keyword>
<gene>
    <name evidence="13" type="primary">Znf501</name>
    <name evidence="13" type="ORF">BURBIS_R07468</name>
</gene>
<dbReference type="GO" id="GO:0008270">
    <property type="term" value="F:zinc ion binding"/>
    <property type="evidence" value="ECO:0007669"/>
    <property type="project" value="UniProtKB-KW"/>
</dbReference>
<proteinExistence type="inferred from homology"/>
<evidence type="ECO:0000256" key="4">
    <source>
        <dbReference type="ARBA" id="ARBA00022737"/>
    </source>
</evidence>
<dbReference type="PROSITE" id="PS50157">
    <property type="entry name" value="ZINC_FINGER_C2H2_2"/>
    <property type="match status" value="2"/>
</dbReference>
<dbReference type="SMART" id="SM00355">
    <property type="entry name" value="ZnF_C2H2"/>
    <property type="match status" value="2"/>
</dbReference>
<dbReference type="GO" id="GO:0045892">
    <property type="term" value="P:negative regulation of DNA-templated transcription"/>
    <property type="evidence" value="ECO:0007669"/>
    <property type="project" value="UniProtKB-ARBA"/>
</dbReference>
<comment type="similarity">
    <text evidence="2">Belongs to the krueppel C2H2-type zinc-finger protein family.</text>
</comment>
<dbReference type="EMBL" id="VYXH01005146">
    <property type="protein sequence ID" value="NWQ90327.1"/>
    <property type="molecule type" value="Genomic_DNA"/>
</dbReference>
<keyword evidence="14" id="KW-1185">Reference proteome</keyword>
<keyword evidence="3" id="KW-0479">Metal-binding</keyword>
<dbReference type="AlphaFoldDB" id="A0A7K4SZI6"/>
<evidence type="ECO:0000256" key="9">
    <source>
        <dbReference type="ARBA" id="ARBA00023163"/>
    </source>
</evidence>
<evidence type="ECO:0000313" key="14">
    <source>
        <dbReference type="Proteomes" id="UP000574691"/>
    </source>
</evidence>
<evidence type="ECO:0000256" key="5">
    <source>
        <dbReference type="ARBA" id="ARBA00022771"/>
    </source>
</evidence>
<keyword evidence="7" id="KW-0805">Transcription regulation</keyword>
<evidence type="ECO:0000256" key="8">
    <source>
        <dbReference type="ARBA" id="ARBA00023125"/>
    </source>
</evidence>
<reference evidence="13 14" key="1">
    <citation type="submission" date="2019-09" db="EMBL/GenBank/DDBJ databases">
        <title>Bird 10,000 Genomes (B10K) Project - Family phase.</title>
        <authorList>
            <person name="Zhang G."/>
        </authorList>
    </citation>
    <scope>NUCLEOTIDE SEQUENCE [LARGE SCALE GENOMIC DNA]</scope>
    <source>
        <strain evidence="13">B10K-DU-001-64</strain>
        <tissue evidence="13">Muscle</tissue>
    </source>
</reference>
<evidence type="ECO:0000313" key="13">
    <source>
        <dbReference type="EMBL" id="NWQ90327.1"/>
    </source>
</evidence>
<keyword evidence="4" id="KW-0677">Repeat</keyword>
<dbReference type="InterPro" id="IPR013087">
    <property type="entry name" value="Znf_C2H2_type"/>
</dbReference>
<keyword evidence="6" id="KW-0862">Zinc</keyword>
<dbReference type="InterPro" id="IPR036236">
    <property type="entry name" value="Znf_C2H2_sf"/>
</dbReference>
<dbReference type="GO" id="GO:0000977">
    <property type="term" value="F:RNA polymerase II transcription regulatory region sequence-specific DNA binding"/>
    <property type="evidence" value="ECO:0007669"/>
    <property type="project" value="TreeGrafter"/>
</dbReference>
<dbReference type="PANTHER" id="PTHR14196">
    <property type="entry name" value="ODD-SKIPPED - RELATED"/>
    <property type="match status" value="1"/>
</dbReference>
<dbReference type="Gene3D" id="3.30.160.60">
    <property type="entry name" value="Classic Zinc Finger"/>
    <property type="match status" value="2"/>
</dbReference>
<dbReference type="GO" id="GO:0005634">
    <property type="term" value="C:nucleus"/>
    <property type="evidence" value="ECO:0007669"/>
    <property type="project" value="UniProtKB-SubCell"/>
</dbReference>
<name>A0A7K4SZI6_9CHAR</name>
<dbReference type="InterPro" id="IPR050717">
    <property type="entry name" value="C2H2-ZF_Transcription_Reg"/>
</dbReference>
<feature type="domain" description="C2H2-type" evidence="12">
    <location>
        <begin position="52"/>
        <end position="79"/>
    </location>
</feature>
<organism evidence="13 14">
    <name type="scientific">Burhinus bistriatus</name>
    <dbReference type="NCBI Taxonomy" id="240201"/>
    <lineage>
        <taxon>Eukaryota</taxon>
        <taxon>Metazoa</taxon>
        <taxon>Chordata</taxon>
        <taxon>Craniata</taxon>
        <taxon>Vertebrata</taxon>
        <taxon>Euteleostomi</taxon>
        <taxon>Archelosauria</taxon>
        <taxon>Archosauria</taxon>
        <taxon>Dinosauria</taxon>
        <taxon>Saurischia</taxon>
        <taxon>Theropoda</taxon>
        <taxon>Coelurosauria</taxon>
        <taxon>Aves</taxon>
        <taxon>Neognathae</taxon>
        <taxon>Neoaves</taxon>
        <taxon>Charadriiformes</taxon>
        <taxon>Burhinidae</taxon>
        <taxon>Burhinus</taxon>
    </lineage>
</organism>
<evidence type="ECO:0000256" key="6">
    <source>
        <dbReference type="ARBA" id="ARBA00022833"/>
    </source>
</evidence>
<evidence type="ECO:0000256" key="2">
    <source>
        <dbReference type="ARBA" id="ARBA00006991"/>
    </source>
</evidence>
<feature type="non-terminal residue" evidence="13">
    <location>
        <position position="96"/>
    </location>
</feature>
<keyword evidence="9" id="KW-0804">Transcription</keyword>
<evidence type="ECO:0000256" key="11">
    <source>
        <dbReference type="PROSITE-ProRule" id="PRU00042"/>
    </source>
</evidence>
<comment type="subcellular location">
    <subcellularLocation>
        <location evidence="1">Nucleus</location>
    </subcellularLocation>
</comment>
<evidence type="ECO:0000256" key="1">
    <source>
        <dbReference type="ARBA" id="ARBA00004123"/>
    </source>
</evidence>
<dbReference type="SUPFAM" id="SSF57667">
    <property type="entry name" value="beta-beta-alpha zinc fingers"/>
    <property type="match status" value="2"/>
</dbReference>
<comment type="caution">
    <text evidence="13">The sequence shown here is derived from an EMBL/GenBank/DDBJ whole genome shotgun (WGS) entry which is preliminary data.</text>
</comment>
<dbReference type="PROSITE" id="PS00028">
    <property type="entry name" value="ZINC_FINGER_C2H2_1"/>
    <property type="match status" value="2"/>
</dbReference>
<evidence type="ECO:0000256" key="3">
    <source>
        <dbReference type="ARBA" id="ARBA00022723"/>
    </source>
</evidence>
<evidence type="ECO:0000259" key="12">
    <source>
        <dbReference type="PROSITE" id="PS50157"/>
    </source>
</evidence>
<sequence>KRSFLCTECGKSFNPSAPLLHHQRIHSGERPYPCLKGFDTPEELIPRDKRSFLCTECGKSFNPSAPLLHHQRIHSGERPYPCLKGGKPWNSHWNSH</sequence>
<keyword evidence="5 11" id="KW-0863">Zinc-finger</keyword>
<dbReference type="Pfam" id="PF00096">
    <property type="entry name" value="zf-C2H2"/>
    <property type="match status" value="2"/>
</dbReference>
<protein>
    <submittedName>
        <fullName evidence="13">ZN501 protein</fullName>
    </submittedName>
</protein>
<feature type="domain" description="C2H2-type" evidence="12">
    <location>
        <begin position="4"/>
        <end position="31"/>
    </location>
</feature>
<dbReference type="FunFam" id="3.30.160.60:FF:000566">
    <property type="entry name" value="zinc finger protein 133 isoform X2"/>
    <property type="match status" value="2"/>
</dbReference>
<feature type="non-terminal residue" evidence="13">
    <location>
        <position position="1"/>
    </location>
</feature>
<accession>A0A7K4SZI6</accession>
<dbReference type="Proteomes" id="UP000574691">
    <property type="component" value="Unassembled WGS sequence"/>
</dbReference>
<evidence type="ECO:0000256" key="7">
    <source>
        <dbReference type="ARBA" id="ARBA00023015"/>
    </source>
</evidence>
<evidence type="ECO:0000256" key="10">
    <source>
        <dbReference type="ARBA" id="ARBA00023242"/>
    </source>
</evidence>
<dbReference type="PANTHER" id="PTHR14196:SF12">
    <property type="entry name" value="ZINC FINGER PROTEIN 208-LIKE"/>
    <property type="match status" value="1"/>
</dbReference>
<dbReference type="GO" id="GO:0000981">
    <property type="term" value="F:DNA-binding transcription factor activity, RNA polymerase II-specific"/>
    <property type="evidence" value="ECO:0007669"/>
    <property type="project" value="TreeGrafter"/>
</dbReference>
<keyword evidence="8" id="KW-0238">DNA-binding</keyword>